<dbReference type="InterPro" id="IPR006530">
    <property type="entry name" value="YD"/>
</dbReference>
<dbReference type="EMBL" id="WRXO01000004">
    <property type="protein sequence ID" value="MVT41999.1"/>
    <property type="molecule type" value="Genomic_DNA"/>
</dbReference>
<proteinExistence type="predicted"/>
<dbReference type="Pfam" id="PF05593">
    <property type="entry name" value="RHS_repeat"/>
    <property type="match status" value="1"/>
</dbReference>
<dbReference type="AlphaFoldDB" id="A0A6N8JCL1"/>
<gene>
    <name evidence="1" type="ORF">GO495_15515</name>
</gene>
<sequence>MPVFYEFLHPEEQYQLPPRKNFGIDTWGYYNGKNTNQHLLALNEFGRQYSFVDVNGMSSVSNVQNPADRTVNEDYMKAGMLKRIYYPTGGYSDFEFEANRISTSKTIEKPGTTIFVAAKKDDPAGDTTRVSVFISPVTVSTTATIPATLTLNLPLWSDIKKPEIIFQNLTKGTFERYRTYPGDATFRTVNIALYEGDQYKISSSIYPNPNDPNDDTDEDVLATVKWPSGQTQVINVVQKGPGLRIKSIKSYEITGNLAKQEDYRYGTNESGFGKISFFDYLFTANTYVQNYVYCIPDANSPQLISYPYAVNKLEILSKPIFNYSDFGGSSIFYPEVSKYQISTGGDNGKTVYNYDYELDDKVESTYPEPQLLVSADWKSGNLLSEKAYKRKTDNTYQLISETINEYGLFMIDTVFGLKVRQNTIYYGGGTCMPSRTATHTRATLDKDFKFFEYPVFSGVKKVINSTSKIYSEDNSALTNKTTYTYNNYSHLLPNITTYINSKGEIVKKADRYPHDKALIAGITPAESAAIDSMIARNMVETMIEREETINDTPVNKSHMEFGMWGAFVALKKYKLQKGNNSMFDKFEIFNYDTHGNILEQSNGNNAHEVYLWGYNSSYPVARVQNSTYSMVSGIVNSSIIQQPLTTDALQNELSKLYNVQLLPNCLVNTFSYEPLLGLTTMKDAGGKTMYYEYDSFGRLKTVRDPDGKVVKFYDYQYQQALNK</sequence>
<dbReference type="Proteomes" id="UP000468388">
    <property type="component" value="Unassembled WGS sequence"/>
</dbReference>
<dbReference type="Gene3D" id="2.180.10.10">
    <property type="entry name" value="RHS repeat-associated core"/>
    <property type="match status" value="1"/>
</dbReference>
<organism evidence="1 2">
    <name type="scientific">Chitinophaga oryziterrae</name>
    <dbReference type="NCBI Taxonomy" id="1031224"/>
    <lineage>
        <taxon>Bacteria</taxon>
        <taxon>Pseudomonadati</taxon>
        <taxon>Bacteroidota</taxon>
        <taxon>Chitinophagia</taxon>
        <taxon>Chitinophagales</taxon>
        <taxon>Chitinophagaceae</taxon>
        <taxon>Chitinophaga</taxon>
    </lineage>
</organism>
<dbReference type="NCBIfam" id="TIGR01643">
    <property type="entry name" value="YD_repeat_2x"/>
    <property type="match status" value="1"/>
</dbReference>
<reference evidence="1 2" key="1">
    <citation type="submission" date="2019-12" db="EMBL/GenBank/DDBJ databases">
        <title>The draft genomic sequence of strain Chitinophaga oryziterrae JCM 16595.</title>
        <authorList>
            <person name="Zhang X."/>
        </authorList>
    </citation>
    <scope>NUCLEOTIDE SEQUENCE [LARGE SCALE GENOMIC DNA]</scope>
    <source>
        <strain evidence="1 2">JCM 16595</strain>
    </source>
</reference>
<keyword evidence="2" id="KW-1185">Reference proteome</keyword>
<evidence type="ECO:0000313" key="2">
    <source>
        <dbReference type="Proteomes" id="UP000468388"/>
    </source>
</evidence>
<dbReference type="InterPro" id="IPR031325">
    <property type="entry name" value="RHS_repeat"/>
</dbReference>
<evidence type="ECO:0008006" key="3">
    <source>
        <dbReference type="Google" id="ProtNLM"/>
    </source>
</evidence>
<dbReference type="RefSeq" id="WP_157300635.1">
    <property type="nucleotide sequence ID" value="NZ_BAAAZB010000005.1"/>
</dbReference>
<comment type="caution">
    <text evidence="1">The sequence shown here is derived from an EMBL/GenBank/DDBJ whole genome shotgun (WGS) entry which is preliminary data.</text>
</comment>
<protein>
    <recommendedName>
        <fullName evidence="3">RHS repeat protein</fullName>
    </recommendedName>
</protein>
<dbReference type="OrthoDB" id="680656at2"/>
<accession>A0A6N8JCL1</accession>
<evidence type="ECO:0000313" key="1">
    <source>
        <dbReference type="EMBL" id="MVT41999.1"/>
    </source>
</evidence>
<name>A0A6N8JCL1_9BACT</name>